<comment type="caution">
    <text evidence="8">The sequence shown here is derived from an EMBL/GenBank/DDBJ whole genome shotgun (WGS) entry which is preliminary data.</text>
</comment>
<dbReference type="PROSITE" id="PS51775">
    <property type="entry name" value="GTD_BINDING"/>
    <property type="match status" value="1"/>
</dbReference>
<evidence type="ECO:0000313" key="8">
    <source>
        <dbReference type="EMBL" id="MCL7029434.1"/>
    </source>
</evidence>
<evidence type="ECO:0000259" key="7">
    <source>
        <dbReference type="PROSITE" id="PS51775"/>
    </source>
</evidence>
<keyword evidence="3 6" id="KW-1133">Transmembrane helix</keyword>
<feature type="domain" description="GTD-binding" evidence="7">
    <location>
        <begin position="349"/>
        <end position="447"/>
    </location>
</feature>
<evidence type="ECO:0000256" key="6">
    <source>
        <dbReference type="SAM" id="Phobius"/>
    </source>
</evidence>
<dbReference type="InterPro" id="IPR007656">
    <property type="entry name" value="GTD-bd"/>
</dbReference>
<evidence type="ECO:0000256" key="5">
    <source>
        <dbReference type="SAM" id="Coils"/>
    </source>
</evidence>
<gene>
    <name evidence="8" type="ORF">MKW94_030578</name>
</gene>
<keyword evidence="5" id="KW-0175">Coiled coil</keyword>
<feature type="coiled-coil region" evidence="5">
    <location>
        <begin position="383"/>
        <end position="442"/>
    </location>
</feature>
<evidence type="ECO:0000313" key="9">
    <source>
        <dbReference type="Proteomes" id="UP001177140"/>
    </source>
</evidence>
<dbReference type="AlphaFoldDB" id="A0AA41V2Y9"/>
<organism evidence="8 9">
    <name type="scientific">Papaver nudicaule</name>
    <name type="common">Iceland poppy</name>
    <dbReference type="NCBI Taxonomy" id="74823"/>
    <lineage>
        <taxon>Eukaryota</taxon>
        <taxon>Viridiplantae</taxon>
        <taxon>Streptophyta</taxon>
        <taxon>Embryophyta</taxon>
        <taxon>Tracheophyta</taxon>
        <taxon>Spermatophyta</taxon>
        <taxon>Magnoliopsida</taxon>
        <taxon>Ranunculales</taxon>
        <taxon>Papaveraceae</taxon>
        <taxon>Papaveroideae</taxon>
        <taxon>Papaver</taxon>
    </lineage>
</organism>
<evidence type="ECO:0000256" key="4">
    <source>
        <dbReference type="ARBA" id="ARBA00023136"/>
    </source>
</evidence>
<dbReference type="PANTHER" id="PTHR31448:SF9">
    <property type="entry name" value="MYOSIN-BINDING PROTEIN 6-RELATED"/>
    <property type="match status" value="1"/>
</dbReference>
<dbReference type="Pfam" id="PF04576">
    <property type="entry name" value="Zein-binding"/>
    <property type="match status" value="1"/>
</dbReference>
<dbReference type="EMBL" id="JAJJMA010090225">
    <property type="protein sequence ID" value="MCL7029434.1"/>
    <property type="molecule type" value="Genomic_DNA"/>
</dbReference>
<name>A0AA41V2Y9_PAPNU</name>
<dbReference type="GO" id="GO:0080115">
    <property type="term" value="F:myosin XI tail binding"/>
    <property type="evidence" value="ECO:0007669"/>
    <property type="project" value="UniProtKB-ARBA"/>
</dbReference>
<sequence length="621" mass="70191">MASKSSSEHVEQQLGNPSKKKEQQLTKIPHFLIYVILFFMIHLLIYIILQWVIIIVLFLNGLIAFIASEFARFFDLRIPCFLCTRFDHVLLKKNLYYNDSMCEDHRKEVSSMAFCHIHQKMSDIRLMCDGCLHSWDTGNKSSFGSCKPIQGLFGVDTDHLILPNGENERYLKAEQSATLQCSCCGEPQGVKVPTSTKLVQKSVSHVGDFPPTPSPSPRITASVKTDEAPAFDELSHVQYSELNVMSDPDSEIPDDEFRSNALTLESQGKEDMKAATAPLLPEVEDLNEESCKSPNFLKGSRFFGFPGLDSGATSPAWPPKIPIRSPGEKADSVTESVEGISTNEADVETVLHHLKRQVRLDRKTLMAMYMELDEERSSSAVAANQAMAMITRLQAEKAAIQLEALQYQRIMEEQAEYDQQALQVMKDLLNKREEIIRVLEAELRSYRGLGKQDIHDSEGHNTVLNDGYQDSSFEVNLSTHLCDDYSYNINEEAGENDTGSSQVRNSEAFLLDFEGERLYLMDQLRILEKKIQSPDLDDVIQSLPSDLKYEDRGEGSNINISKAISHLHEKLTGLETDKEFLKHTLPSLQKGDEGTQLLREIAKHLWYLRHTYNMPSEGVTQ</sequence>
<evidence type="ECO:0000256" key="2">
    <source>
        <dbReference type="ARBA" id="ARBA00022692"/>
    </source>
</evidence>
<feature type="transmembrane region" description="Helical" evidence="6">
    <location>
        <begin position="31"/>
        <end position="59"/>
    </location>
</feature>
<accession>A0AA41V2Y9</accession>
<comment type="subcellular location">
    <subcellularLocation>
        <location evidence="1">Membrane</location>
        <topology evidence="1">Single-pass membrane protein</topology>
    </subcellularLocation>
</comment>
<keyword evidence="9" id="KW-1185">Reference proteome</keyword>
<dbReference type="GO" id="GO:0016020">
    <property type="term" value="C:membrane"/>
    <property type="evidence" value="ECO:0007669"/>
    <property type="project" value="UniProtKB-SubCell"/>
</dbReference>
<proteinExistence type="predicted"/>
<evidence type="ECO:0000256" key="1">
    <source>
        <dbReference type="ARBA" id="ARBA00004167"/>
    </source>
</evidence>
<dbReference type="PANTHER" id="PTHR31448">
    <property type="entry name" value="MYOSIN-BINDING PROTEIN 2"/>
    <property type="match status" value="1"/>
</dbReference>
<keyword evidence="2 6" id="KW-0812">Transmembrane</keyword>
<evidence type="ECO:0000256" key="3">
    <source>
        <dbReference type="ARBA" id="ARBA00022989"/>
    </source>
</evidence>
<dbReference type="Proteomes" id="UP001177140">
    <property type="component" value="Unassembled WGS sequence"/>
</dbReference>
<reference evidence="8" key="1">
    <citation type="submission" date="2022-03" db="EMBL/GenBank/DDBJ databases">
        <title>A functionally conserved STORR gene fusion in Papaver species that diverged 16.8 million years ago.</title>
        <authorList>
            <person name="Catania T."/>
        </authorList>
    </citation>
    <scope>NUCLEOTIDE SEQUENCE</scope>
    <source>
        <strain evidence="8">S-191538</strain>
    </source>
</reference>
<keyword evidence="4 6" id="KW-0472">Membrane</keyword>
<dbReference type="InterPro" id="IPR039306">
    <property type="entry name" value="MYOB"/>
</dbReference>
<protein>
    <recommendedName>
        <fullName evidence="7">GTD-binding domain-containing protein</fullName>
    </recommendedName>
</protein>